<gene>
    <name evidence="2" type="ORF">B0T20DRAFT_496767</name>
</gene>
<evidence type="ECO:0000313" key="2">
    <source>
        <dbReference type="EMBL" id="KAK3400320.1"/>
    </source>
</evidence>
<organism evidence="2 3">
    <name type="scientific">Sordaria brevicollis</name>
    <dbReference type="NCBI Taxonomy" id="83679"/>
    <lineage>
        <taxon>Eukaryota</taxon>
        <taxon>Fungi</taxon>
        <taxon>Dikarya</taxon>
        <taxon>Ascomycota</taxon>
        <taxon>Pezizomycotina</taxon>
        <taxon>Sordariomycetes</taxon>
        <taxon>Sordariomycetidae</taxon>
        <taxon>Sordariales</taxon>
        <taxon>Sordariaceae</taxon>
        <taxon>Sordaria</taxon>
    </lineage>
</organism>
<dbReference type="GO" id="GO:0016020">
    <property type="term" value="C:membrane"/>
    <property type="evidence" value="ECO:0007669"/>
    <property type="project" value="TreeGrafter"/>
</dbReference>
<feature type="transmembrane region" description="Helical" evidence="1">
    <location>
        <begin position="78"/>
        <end position="97"/>
    </location>
</feature>
<feature type="transmembrane region" description="Helical" evidence="1">
    <location>
        <begin position="48"/>
        <end position="66"/>
    </location>
</feature>
<proteinExistence type="predicted"/>
<dbReference type="EMBL" id="JAUTDP010000004">
    <property type="protein sequence ID" value="KAK3400320.1"/>
    <property type="molecule type" value="Genomic_DNA"/>
</dbReference>
<feature type="transmembrane region" description="Helical" evidence="1">
    <location>
        <begin position="204"/>
        <end position="228"/>
    </location>
</feature>
<dbReference type="PANTHER" id="PTHR12242">
    <property type="entry name" value="OS02G0130600 PROTEIN-RELATED"/>
    <property type="match status" value="1"/>
</dbReference>
<protein>
    <submittedName>
        <fullName evidence="2">Uncharacterized protein</fullName>
    </submittedName>
</protein>
<dbReference type="Proteomes" id="UP001281003">
    <property type="component" value="Unassembled WGS sequence"/>
</dbReference>
<reference evidence="2" key="1">
    <citation type="journal article" date="2023" name="Mol. Phylogenet. Evol.">
        <title>Genome-scale phylogeny and comparative genomics of the fungal order Sordariales.</title>
        <authorList>
            <person name="Hensen N."/>
            <person name="Bonometti L."/>
            <person name="Westerberg I."/>
            <person name="Brannstrom I.O."/>
            <person name="Guillou S."/>
            <person name="Cros-Aarteil S."/>
            <person name="Calhoun S."/>
            <person name="Haridas S."/>
            <person name="Kuo A."/>
            <person name="Mondo S."/>
            <person name="Pangilinan J."/>
            <person name="Riley R."/>
            <person name="LaButti K."/>
            <person name="Andreopoulos B."/>
            <person name="Lipzen A."/>
            <person name="Chen C."/>
            <person name="Yan M."/>
            <person name="Daum C."/>
            <person name="Ng V."/>
            <person name="Clum A."/>
            <person name="Steindorff A."/>
            <person name="Ohm R.A."/>
            <person name="Martin F."/>
            <person name="Silar P."/>
            <person name="Natvig D.O."/>
            <person name="Lalanne C."/>
            <person name="Gautier V."/>
            <person name="Ament-Velasquez S.L."/>
            <person name="Kruys A."/>
            <person name="Hutchinson M.I."/>
            <person name="Powell A.J."/>
            <person name="Barry K."/>
            <person name="Miller A.N."/>
            <person name="Grigoriev I.V."/>
            <person name="Debuchy R."/>
            <person name="Gladieux P."/>
            <person name="Hiltunen Thoren M."/>
            <person name="Johannesson H."/>
        </authorList>
    </citation>
    <scope>NUCLEOTIDE SEQUENCE</scope>
    <source>
        <strain evidence="2">FGSC 1904</strain>
    </source>
</reference>
<accession>A0AAE0PIT7</accession>
<keyword evidence="1" id="KW-1133">Transmembrane helix</keyword>
<feature type="transmembrane region" description="Helical" evidence="1">
    <location>
        <begin position="240"/>
        <end position="261"/>
    </location>
</feature>
<evidence type="ECO:0000313" key="3">
    <source>
        <dbReference type="Proteomes" id="UP001281003"/>
    </source>
</evidence>
<name>A0AAE0PIT7_SORBR</name>
<evidence type="ECO:0000256" key="1">
    <source>
        <dbReference type="SAM" id="Phobius"/>
    </source>
</evidence>
<feature type="transmembrane region" description="Helical" evidence="1">
    <location>
        <begin position="146"/>
        <end position="166"/>
    </location>
</feature>
<dbReference type="PANTHER" id="PTHR12242:SF1">
    <property type="entry name" value="MYND-TYPE DOMAIN-CONTAINING PROTEIN"/>
    <property type="match status" value="1"/>
</dbReference>
<comment type="caution">
    <text evidence="2">The sequence shown here is derived from an EMBL/GenBank/DDBJ whole genome shotgun (WGS) entry which is preliminary data.</text>
</comment>
<keyword evidence="1" id="KW-0812">Transmembrane</keyword>
<dbReference type="AlphaFoldDB" id="A0AAE0PIT7"/>
<keyword evidence="3" id="KW-1185">Reference proteome</keyword>
<feature type="transmembrane region" description="Helical" evidence="1">
    <location>
        <begin position="281"/>
        <end position="303"/>
    </location>
</feature>
<reference evidence="2" key="2">
    <citation type="submission" date="2023-07" db="EMBL/GenBank/DDBJ databases">
        <authorList>
            <consortium name="Lawrence Berkeley National Laboratory"/>
            <person name="Haridas S."/>
            <person name="Hensen N."/>
            <person name="Bonometti L."/>
            <person name="Westerberg I."/>
            <person name="Brannstrom I.O."/>
            <person name="Guillou S."/>
            <person name="Cros-Aarteil S."/>
            <person name="Calhoun S."/>
            <person name="Kuo A."/>
            <person name="Mondo S."/>
            <person name="Pangilinan J."/>
            <person name="Riley R."/>
            <person name="LaButti K."/>
            <person name="Andreopoulos B."/>
            <person name="Lipzen A."/>
            <person name="Chen C."/>
            <person name="Yanf M."/>
            <person name="Daum C."/>
            <person name="Ng V."/>
            <person name="Clum A."/>
            <person name="Steindorff A."/>
            <person name="Ohm R."/>
            <person name="Martin F."/>
            <person name="Silar P."/>
            <person name="Natvig D."/>
            <person name="Lalanne C."/>
            <person name="Gautier V."/>
            <person name="Ament-velasquez S.L."/>
            <person name="Kruys A."/>
            <person name="Hutchinson M.I."/>
            <person name="Powell A.J."/>
            <person name="Barry K."/>
            <person name="Miller A.N."/>
            <person name="Grigoriev I.V."/>
            <person name="Debuchy R."/>
            <person name="Gladieux P."/>
            <person name="Thoren M.H."/>
            <person name="Johannesson H."/>
        </authorList>
    </citation>
    <scope>NUCLEOTIDE SEQUENCE</scope>
    <source>
        <strain evidence="2">FGSC 1904</strain>
    </source>
</reference>
<sequence length="331" mass="38002">MSTDNEATERTSLLNRDLPRPNGVLQDHPIFLRTCHAPWGFISQTTLVAIRGLILMYLTILAPMLLDYKLYKREDGDSPLRILFQFSTITFILLWLYHLATFCWSYTHLYYPDLDEEDNTWETALLRKMSPPEQTITSRNRFYFSLYYTVSHVFAFMNTFIFWAFVVPKGHGDLPRDRQRGDGGSGGGGDAEIFDSGNFFGHGWFEPFCVLNLWGYTALLGLFEIMLLNSIKRQIPVHTHVIGVVFLLCAYLGWAAFGKLFIGRAPYFWLDPEIVRYRELMFGYCALFVALGPAFFAFMYGLIGLREELAEKYGSPSQEATPEGSQQGDQE</sequence>
<keyword evidence="1" id="KW-0472">Membrane</keyword>